<dbReference type="Proteomes" id="UP000478052">
    <property type="component" value="Unassembled WGS sequence"/>
</dbReference>
<evidence type="ECO:0000313" key="1">
    <source>
        <dbReference type="EMBL" id="KAF0763365.1"/>
    </source>
</evidence>
<comment type="caution">
    <text evidence="1">The sequence shown here is derived from an EMBL/GenBank/DDBJ whole genome shotgun (WGS) entry which is preliminary data.</text>
</comment>
<dbReference type="EMBL" id="VUJU01001903">
    <property type="protein sequence ID" value="KAF0763365.1"/>
    <property type="molecule type" value="Genomic_DNA"/>
</dbReference>
<accession>A0A6G0YZF6</accession>
<gene>
    <name evidence="1" type="ORF">FWK35_00033363</name>
</gene>
<feature type="non-terminal residue" evidence="1">
    <location>
        <position position="1"/>
    </location>
</feature>
<name>A0A6G0YZF6_APHCR</name>
<protein>
    <submittedName>
        <fullName evidence="1">Formin-like protein 2</fullName>
    </submittedName>
</protein>
<dbReference type="AlphaFoldDB" id="A0A6G0YZF6"/>
<proteinExistence type="predicted"/>
<keyword evidence="2" id="KW-1185">Reference proteome</keyword>
<sequence length="39" mass="4484">AITYYKRFHNRLATHSNPLIKALSSNSIPGNPPRRLKHN</sequence>
<evidence type="ECO:0000313" key="2">
    <source>
        <dbReference type="Proteomes" id="UP000478052"/>
    </source>
</evidence>
<organism evidence="1 2">
    <name type="scientific">Aphis craccivora</name>
    <name type="common">Cowpea aphid</name>
    <dbReference type="NCBI Taxonomy" id="307492"/>
    <lineage>
        <taxon>Eukaryota</taxon>
        <taxon>Metazoa</taxon>
        <taxon>Ecdysozoa</taxon>
        <taxon>Arthropoda</taxon>
        <taxon>Hexapoda</taxon>
        <taxon>Insecta</taxon>
        <taxon>Pterygota</taxon>
        <taxon>Neoptera</taxon>
        <taxon>Paraneoptera</taxon>
        <taxon>Hemiptera</taxon>
        <taxon>Sternorrhyncha</taxon>
        <taxon>Aphidomorpha</taxon>
        <taxon>Aphidoidea</taxon>
        <taxon>Aphididae</taxon>
        <taxon>Aphidini</taxon>
        <taxon>Aphis</taxon>
        <taxon>Aphis</taxon>
    </lineage>
</organism>
<reference evidence="1 2" key="1">
    <citation type="submission" date="2019-08" db="EMBL/GenBank/DDBJ databases">
        <title>Whole genome of Aphis craccivora.</title>
        <authorList>
            <person name="Voronova N.V."/>
            <person name="Shulinski R.S."/>
            <person name="Bandarenka Y.V."/>
            <person name="Zhorov D.G."/>
            <person name="Warner D."/>
        </authorList>
    </citation>
    <scope>NUCLEOTIDE SEQUENCE [LARGE SCALE GENOMIC DNA]</scope>
    <source>
        <strain evidence="1">180601</strain>
        <tissue evidence="1">Whole Body</tissue>
    </source>
</reference>